<gene>
    <name evidence="4" type="primary">trhF</name>
    <name evidence="4" type="ORF">ARN_20950</name>
</gene>
<protein>
    <recommendedName>
        <fullName evidence="1 2">Signal peptidase I</fullName>
        <ecNumber evidence="2">3.4.21.89</ecNumber>
    </recommendedName>
</protein>
<keyword evidence="2" id="KW-0378">Hydrolase</keyword>
<evidence type="ECO:0000256" key="1">
    <source>
        <dbReference type="ARBA" id="ARBA00019232"/>
    </source>
</evidence>
<organism evidence="4">
    <name type="scientific">Arsenophonus nasoniae</name>
    <name type="common">son-killer infecting Nasonia vitripennis</name>
    <dbReference type="NCBI Taxonomy" id="638"/>
    <lineage>
        <taxon>Bacteria</taxon>
        <taxon>Pseudomonadati</taxon>
        <taxon>Pseudomonadota</taxon>
        <taxon>Gammaproteobacteria</taxon>
        <taxon>Enterobacterales</taxon>
        <taxon>Morganellaceae</taxon>
        <taxon>Arsenophonus</taxon>
    </lineage>
</organism>
<dbReference type="SUPFAM" id="SSF51306">
    <property type="entry name" value="LexA/Signal peptidase"/>
    <property type="match status" value="1"/>
</dbReference>
<dbReference type="NCBIfam" id="TIGR02227">
    <property type="entry name" value="sigpep_I_bact"/>
    <property type="match status" value="1"/>
</dbReference>
<dbReference type="GO" id="GO:0016020">
    <property type="term" value="C:membrane"/>
    <property type="evidence" value="ECO:0007669"/>
    <property type="project" value="UniProtKB-SubCell"/>
</dbReference>
<comment type="subcellular location">
    <subcellularLocation>
        <location evidence="2">Membrane</location>
        <topology evidence="2">Multi-pass membrane protein</topology>
    </subcellularLocation>
</comment>
<comment type="catalytic activity">
    <reaction evidence="2">
        <text>Cleavage of hydrophobic, N-terminal signal or leader sequences from secreted and periplasmic proteins.</text>
        <dbReference type="EC" id="3.4.21.89"/>
    </reaction>
</comment>
<dbReference type="AlphaFoldDB" id="D2U0Q7"/>
<dbReference type="GO" id="GO:0006465">
    <property type="term" value="P:signal peptide processing"/>
    <property type="evidence" value="ECO:0007669"/>
    <property type="project" value="InterPro"/>
</dbReference>
<dbReference type="InterPro" id="IPR019533">
    <property type="entry name" value="Peptidase_S26"/>
</dbReference>
<accession>D2U0Q7</accession>
<dbReference type="Gene3D" id="2.10.109.10">
    <property type="entry name" value="Umud Fragment, subunit A"/>
    <property type="match status" value="1"/>
</dbReference>
<dbReference type="GO" id="GO:0004252">
    <property type="term" value="F:serine-type endopeptidase activity"/>
    <property type="evidence" value="ECO:0007669"/>
    <property type="project" value="InterPro"/>
</dbReference>
<evidence type="ECO:0000259" key="3">
    <source>
        <dbReference type="Pfam" id="PF10502"/>
    </source>
</evidence>
<keyword evidence="2" id="KW-1133">Transmembrane helix</keyword>
<dbReference type="EMBL" id="FN545218">
    <property type="protein sequence ID" value="CBA74018.1"/>
    <property type="molecule type" value="Genomic_DNA"/>
</dbReference>
<keyword evidence="2" id="KW-0472">Membrane</keyword>
<dbReference type="Pfam" id="PF10502">
    <property type="entry name" value="Peptidase_S26"/>
    <property type="match status" value="1"/>
</dbReference>
<evidence type="ECO:0000256" key="2">
    <source>
        <dbReference type="RuleBase" id="RU362042"/>
    </source>
</evidence>
<dbReference type="CDD" id="cd06530">
    <property type="entry name" value="S26_SPase_I"/>
    <property type="match status" value="1"/>
</dbReference>
<keyword evidence="2" id="KW-0812">Transmembrane</keyword>
<name>D2U0Q7_9GAMM</name>
<dbReference type="InterPro" id="IPR000223">
    <property type="entry name" value="Pept_S26A_signal_pept_1"/>
</dbReference>
<proteinExistence type="inferred from homology"/>
<feature type="transmembrane region" description="Helical" evidence="2">
    <location>
        <begin position="53"/>
        <end position="71"/>
    </location>
</feature>
<evidence type="ECO:0000313" key="4">
    <source>
        <dbReference type="EMBL" id="CBA74018.1"/>
    </source>
</evidence>
<feature type="domain" description="Peptidase S26" evidence="3">
    <location>
        <begin position="60"/>
        <end position="202"/>
    </location>
</feature>
<dbReference type="GO" id="GO:0009003">
    <property type="term" value="F:signal peptidase activity"/>
    <property type="evidence" value="ECO:0007669"/>
    <property type="project" value="UniProtKB-EC"/>
</dbReference>
<comment type="similarity">
    <text evidence="2">Belongs to the peptidase S26 family.</text>
</comment>
<sequence length="203" mass="23113">MSYSTNLAFMMLLARSLLVENSNLNNKFENVKRIIKKTYARVSKKKRSWKRQGVYMVLVAVVAAPSSYYLLNRFSFGIDSQNYPCIPEYRVYLIDKGDKTITKGKTFAFNSQYIKGIGIKFVDGIANDRVSVNSEETTINDSMVGEGLLLAKEAGHTEKKLTRTGVIPTGYLWMMGRTKVSFDSRYWGVISEKNIIGRAYPIW</sequence>
<reference evidence="4" key="1">
    <citation type="journal article" date="2010" name="Insect Mol. Biol.">
        <title>The draft genome sequence of Arsenophonus nasoniae, son-killer bacterium of Nasonia vitripennis, reveals genes associated with virulence and symbiosis.</title>
        <authorList>
            <person name="Wilkes T."/>
            <person name="Darby A.C."/>
            <person name="Choi J."/>
            <person name="Colborne J.K."/>
            <person name="Werren J.H."/>
            <person name="Hurst G.D.D."/>
        </authorList>
    </citation>
    <scope>NUCLEOTIDE SEQUENCE</scope>
</reference>
<comment type="caution">
    <text evidence="2">Lacks conserved residue(s) required for the propagation of feature annotation.</text>
</comment>
<dbReference type="EC" id="3.4.21.89" evidence="2"/>
<keyword evidence="2" id="KW-0645">Protease</keyword>
<dbReference type="InterPro" id="IPR036286">
    <property type="entry name" value="LexA/Signal_pep-like_sf"/>
</dbReference>